<reference evidence="11 12" key="1">
    <citation type="journal article" date="2014" name="BMC Genomics">
        <title>Adaptive genomic structural variation in the grape powdery mildew pathogen, Erysiphe necator.</title>
        <authorList>
            <person name="Jones L."/>
            <person name="Riaz S."/>
            <person name="Morales-Cruz A."/>
            <person name="Amrine K.C."/>
            <person name="McGuire B."/>
            <person name="Gubler W.D."/>
            <person name="Walker M.A."/>
            <person name="Cantu D."/>
        </authorList>
    </citation>
    <scope>NUCLEOTIDE SEQUENCE [LARGE SCALE GENOMIC DNA]</scope>
    <source>
        <strain evidence="12">c</strain>
    </source>
</reference>
<dbReference type="GO" id="GO:0034625">
    <property type="term" value="P:fatty acid elongation, monounsaturated fatty acid"/>
    <property type="evidence" value="ECO:0007669"/>
    <property type="project" value="TreeGrafter"/>
</dbReference>
<keyword evidence="3 10" id="KW-0808">Transferase</keyword>
<keyword evidence="6 10" id="KW-1133">Transmembrane helix</keyword>
<dbReference type="OMA" id="WNQGLAY"/>
<dbReference type="GO" id="GO:0019367">
    <property type="term" value="P:fatty acid elongation, saturated fatty acid"/>
    <property type="evidence" value="ECO:0007669"/>
    <property type="project" value="TreeGrafter"/>
</dbReference>
<evidence type="ECO:0000256" key="9">
    <source>
        <dbReference type="ARBA" id="ARBA00023160"/>
    </source>
</evidence>
<evidence type="ECO:0000313" key="11">
    <source>
        <dbReference type="EMBL" id="KHJ35030.1"/>
    </source>
</evidence>
<comment type="caution">
    <text evidence="11">The sequence shown here is derived from an EMBL/GenBank/DDBJ whole genome shotgun (WGS) entry which is preliminary data.</text>
</comment>
<keyword evidence="2 10" id="KW-0444">Lipid biosynthesis</keyword>
<protein>
    <recommendedName>
        <fullName evidence="10">Elongation of fatty acids protein</fullName>
        <ecNumber evidence="10">2.3.1.-</ecNumber>
    </recommendedName>
</protein>
<dbReference type="Pfam" id="PF01151">
    <property type="entry name" value="ELO"/>
    <property type="match status" value="1"/>
</dbReference>
<name>A0A0B1PCD4_UNCNE</name>
<evidence type="ECO:0000256" key="6">
    <source>
        <dbReference type="ARBA" id="ARBA00022989"/>
    </source>
</evidence>
<feature type="transmembrane region" description="Helical" evidence="10">
    <location>
        <begin position="234"/>
        <end position="254"/>
    </location>
</feature>
<keyword evidence="8 10" id="KW-0472">Membrane</keyword>
<evidence type="ECO:0000256" key="4">
    <source>
        <dbReference type="ARBA" id="ARBA00022692"/>
    </source>
</evidence>
<accession>A0A0B1PCD4</accession>
<gene>
    <name evidence="11" type="ORF">EV44_g5564</name>
</gene>
<dbReference type="GO" id="GO:0042761">
    <property type="term" value="P:very long-chain fatty acid biosynthetic process"/>
    <property type="evidence" value="ECO:0007669"/>
    <property type="project" value="TreeGrafter"/>
</dbReference>
<evidence type="ECO:0000256" key="1">
    <source>
        <dbReference type="ARBA" id="ARBA00004141"/>
    </source>
</evidence>
<sequence length="424" mass="47828">MSSTLQFSKPPQGIFSILPSFDPDVIPPLGLTPFYIPTDIYRNLLDYKVPFTVAAIYAGTVFSLNSYNRKNQSKPWAISKTKLFFTFVVLHNITLALYSGWTFLGMWGTLSRSIPSPHGPDSLVKIVDSLCKIHGPPGLGKSMIYNATSNQWVSQSTPYTLDGTDIAKLQSFGRIWNEGLAFYGWIFYVSKFYEVIDTLIILAKGKQSEILQTYHHTGAMLCMWAGIRFMSPPIWMFVFVNSAIHTLMYTYFTFTTLNIQVPQILKKSLTTAQILQFIVGASYAAIHSFISYSFLFEVPIIKTVLNTSASTTLSSVRSIVTSTSFSEKIKELLIISLGRSNKVQSEVKSPEFTEFHTLHSEKIISDCLDTSGQNFAVWLNVLYLTPLTFLFVNFFVNSYFRRSTKLRGEVQVEATKSLTSKQKN</sequence>
<dbReference type="PANTHER" id="PTHR11157">
    <property type="entry name" value="FATTY ACID ACYL TRANSFERASE-RELATED"/>
    <property type="match status" value="1"/>
</dbReference>
<dbReference type="STRING" id="52586.A0A0B1PCD4"/>
<feature type="transmembrane region" description="Helical" evidence="10">
    <location>
        <begin position="47"/>
        <end position="64"/>
    </location>
</feature>
<feature type="transmembrane region" description="Helical" evidence="10">
    <location>
        <begin position="274"/>
        <end position="295"/>
    </location>
</feature>
<comment type="similarity">
    <text evidence="10">Belongs to the ELO family.</text>
</comment>
<organism evidence="11 12">
    <name type="scientific">Uncinula necator</name>
    <name type="common">Grape powdery mildew</name>
    <dbReference type="NCBI Taxonomy" id="52586"/>
    <lineage>
        <taxon>Eukaryota</taxon>
        <taxon>Fungi</taxon>
        <taxon>Dikarya</taxon>
        <taxon>Ascomycota</taxon>
        <taxon>Pezizomycotina</taxon>
        <taxon>Leotiomycetes</taxon>
        <taxon>Erysiphales</taxon>
        <taxon>Erysiphaceae</taxon>
        <taxon>Erysiphe</taxon>
    </lineage>
</organism>
<keyword evidence="4 10" id="KW-0812">Transmembrane</keyword>
<evidence type="ECO:0000313" key="12">
    <source>
        <dbReference type="Proteomes" id="UP000030854"/>
    </source>
</evidence>
<evidence type="ECO:0000256" key="10">
    <source>
        <dbReference type="RuleBase" id="RU361115"/>
    </source>
</evidence>
<comment type="catalytic activity">
    <reaction evidence="10">
        <text>an acyl-CoA + malonyl-CoA + H(+) = a 3-oxoacyl-CoA + CO2 + CoA</text>
        <dbReference type="Rhea" id="RHEA:50252"/>
        <dbReference type="ChEBI" id="CHEBI:15378"/>
        <dbReference type="ChEBI" id="CHEBI:16526"/>
        <dbReference type="ChEBI" id="CHEBI:57287"/>
        <dbReference type="ChEBI" id="CHEBI:57384"/>
        <dbReference type="ChEBI" id="CHEBI:58342"/>
        <dbReference type="ChEBI" id="CHEBI:90726"/>
    </reaction>
    <physiologicalReaction direction="left-to-right" evidence="10">
        <dbReference type="Rhea" id="RHEA:50253"/>
    </physiologicalReaction>
</comment>
<feature type="transmembrane region" description="Helical" evidence="10">
    <location>
        <begin position="375"/>
        <end position="396"/>
    </location>
</feature>
<dbReference type="GO" id="GO:0005789">
    <property type="term" value="C:endoplasmic reticulum membrane"/>
    <property type="evidence" value="ECO:0007669"/>
    <property type="project" value="TreeGrafter"/>
</dbReference>
<comment type="subcellular location">
    <subcellularLocation>
        <location evidence="1">Membrane</location>
        <topology evidence="1">Multi-pass membrane protein</topology>
    </subcellularLocation>
</comment>
<dbReference type="HOGENOM" id="CLU_017661_2_0_1"/>
<dbReference type="GO" id="GO:0030148">
    <property type="term" value="P:sphingolipid biosynthetic process"/>
    <property type="evidence" value="ECO:0007669"/>
    <property type="project" value="TreeGrafter"/>
</dbReference>
<dbReference type="EC" id="2.3.1.-" evidence="10"/>
<dbReference type="AlphaFoldDB" id="A0A0B1PCD4"/>
<keyword evidence="5 10" id="KW-0276">Fatty acid metabolism</keyword>
<keyword evidence="12" id="KW-1185">Reference proteome</keyword>
<dbReference type="GO" id="GO:0034626">
    <property type="term" value="P:fatty acid elongation, polyunsaturated fatty acid"/>
    <property type="evidence" value="ECO:0007669"/>
    <property type="project" value="TreeGrafter"/>
</dbReference>
<keyword evidence="9 10" id="KW-0275">Fatty acid biosynthesis</keyword>
<evidence type="ECO:0000256" key="2">
    <source>
        <dbReference type="ARBA" id="ARBA00022516"/>
    </source>
</evidence>
<dbReference type="Proteomes" id="UP000030854">
    <property type="component" value="Unassembled WGS sequence"/>
</dbReference>
<feature type="transmembrane region" description="Helical" evidence="10">
    <location>
        <begin position="84"/>
        <end position="107"/>
    </location>
</feature>
<evidence type="ECO:0000256" key="7">
    <source>
        <dbReference type="ARBA" id="ARBA00023098"/>
    </source>
</evidence>
<keyword evidence="7 10" id="KW-0443">Lipid metabolism</keyword>
<dbReference type="GO" id="GO:0009922">
    <property type="term" value="F:fatty acid elongase activity"/>
    <property type="evidence" value="ECO:0007669"/>
    <property type="project" value="InterPro"/>
</dbReference>
<proteinExistence type="inferred from homology"/>
<evidence type="ECO:0000256" key="3">
    <source>
        <dbReference type="ARBA" id="ARBA00022679"/>
    </source>
</evidence>
<evidence type="ECO:0000256" key="8">
    <source>
        <dbReference type="ARBA" id="ARBA00023136"/>
    </source>
</evidence>
<dbReference type="PANTHER" id="PTHR11157:SF169">
    <property type="entry name" value="ELONGATION OF FATTY ACIDS PROTEIN"/>
    <property type="match status" value="1"/>
</dbReference>
<dbReference type="EMBL" id="JNVN01000565">
    <property type="protein sequence ID" value="KHJ35030.1"/>
    <property type="molecule type" value="Genomic_DNA"/>
</dbReference>
<evidence type="ECO:0000256" key="5">
    <source>
        <dbReference type="ARBA" id="ARBA00022832"/>
    </source>
</evidence>
<dbReference type="InterPro" id="IPR002076">
    <property type="entry name" value="ELO_fam"/>
</dbReference>